<dbReference type="PANTHER" id="PTHR13428">
    <property type="entry name" value="INNER NUCLEAR MEMBRANE PROTEIN MAN1 LEM DOMAIN CONTAINING PROTEIN"/>
    <property type="match status" value="1"/>
</dbReference>
<feature type="compositionally biased region" description="Polar residues" evidence="7">
    <location>
        <begin position="184"/>
        <end position="200"/>
    </location>
</feature>
<dbReference type="PROSITE" id="PS50954">
    <property type="entry name" value="LEM"/>
    <property type="match status" value="1"/>
</dbReference>
<sequence length="657" mass="73958">MADSLTDEQLIHELQSYGEKITLPIKANRRPILIKKLNHLRTRNRPPPQKAKGRQTPPRRTLHLDAFSSDDSDAEPVAPTPPSDQTRARSSIDPGASRKITEVVKRSLRRRPNVSSGSPVGGTVRNRVEADSPVPPADSPDFAGTAPSSSRRSTFTARIRRDETPEPEDTITLSQRSRLYPDLSSLSPSTSGVRDSSFANRSRRDTFESSDSDFEGSSYEVENKSVNTSFGLTHNRRTPTATGNHVTPNRNYSPYLTRATPGANHTSERGSPTLRGRHKRRFYPEHISLGLVGLALAFFVVVGSSYIFMRKGMIMGWLFSDSPVSAQDNRHNLLCPGGDTKDSEQDCYQKNEIEKAIGIIKELYSDLSARKGQVECGEAAETTQRMTKSEFMNSLKKQERDTAERMFKCCVSLIIANPHWNIRALDNIQEELQNVSLASKMSYLYSTVASMSFMCRFRRSFTRVIWSIFVLVAGVAGLGVLFLLLWWRIQAKEKEEQKVFAMVEQIIDLLKEQHEFARKDGSLDQATGLAVQHVRDQLLPPATRKANQHIWDKAVKFIEANESRVRLETQVIEGEEFAAVPNGGKVWQGQAFGEHNENNAAASVYSPTPCLKIRNMFDKEVENEEDWEESVKDALLEKCRDIKSLVHIYVDKNSREV</sequence>
<evidence type="ECO:0000313" key="11">
    <source>
        <dbReference type="Proteomes" id="UP001519460"/>
    </source>
</evidence>
<dbReference type="Gene3D" id="1.10.10.1180">
    <property type="entry name" value="MAN1, winged-helix domain"/>
    <property type="match status" value="1"/>
</dbReference>
<dbReference type="InterPro" id="IPR012677">
    <property type="entry name" value="Nucleotide-bd_a/b_plait_sf"/>
</dbReference>
<gene>
    <name evidence="10" type="ORF">BaRGS_00012618</name>
</gene>
<dbReference type="InterPro" id="IPR003887">
    <property type="entry name" value="LEM_dom"/>
</dbReference>
<evidence type="ECO:0000256" key="5">
    <source>
        <dbReference type="ARBA" id="ARBA00023136"/>
    </source>
</evidence>
<evidence type="ECO:0000256" key="8">
    <source>
        <dbReference type="SAM" id="Phobius"/>
    </source>
</evidence>
<dbReference type="GO" id="GO:0005637">
    <property type="term" value="C:nuclear inner membrane"/>
    <property type="evidence" value="ECO:0007669"/>
    <property type="project" value="UniProtKB-SubCell"/>
</dbReference>
<reference evidence="10 11" key="1">
    <citation type="journal article" date="2023" name="Sci. Data">
        <title>Genome assembly of the Korean intertidal mud-creeper Batillaria attramentaria.</title>
        <authorList>
            <person name="Patra A.K."/>
            <person name="Ho P.T."/>
            <person name="Jun S."/>
            <person name="Lee S.J."/>
            <person name="Kim Y."/>
            <person name="Won Y.J."/>
        </authorList>
    </citation>
    <scope>NUCLEOTIDE SEQUENCE [LARGE SCALE GENOMIC DNA]</scope>
    <source>
        <strain evidence="10">Wonlab-2016</strain>
    </source>
</reference>
<organism evidence="10 11">
    <name type="scientific">Batillaria attramentaria</name>
    <dbReference type="NCBI Taxonomy" id="370345"/>
    <lineage>
        <taxon>Eukaryota</taxon>
        <taxon>Metazoa</taxon>
        <taxon>Spiralia</taxon>
        <taxon>Lophotrochozoa</taxon>
        <taxon>Mollusca</taxon>
        <taxon>Gastropoda</taxon>
        <taxon>Caenogastropoda</taxon>
        <taxon>Sorbeoconcha</taxon>
        <taxon>Cerithioidea</taxon>
        <taxon>Batillariidae</taxon>
        <taxon>Batillaria</taxon>
    </lineage>
</organism>
<dbReference type="Gene3D" id="3.30.70.330">
    <property type="match status" value="1"/>
</dbReference>
<keyword evidence="2" id="KW-0597">Phosphoprotein</keyword>
<keyword evidence="4 8" id="KW-1133">Transmembrane helix</keyword>
<dbReference type="EMBL" id="JACVVK020000069">
    <property type="protein sequence ID" value="KAK7496208.1"/>
    <property type="molecule type" value="Genomic_DNA"/>
</dbReference>
<evidence type="ECO:0000259" key="9">
    <source>
        <dbReference type="PROSITE" id="PS50954"/>
    </source>
</evidence>
<dbReference type="InterPro" id="IPR041885">
    <property type="entry name" value="MAN1_winged_helix_dom"/>
</dbReference>
<dbReference type="PANTHER" id="PTHR13428:SF12">
    <property type="entry name" value="INNER NUCLEAR MEMBRANE PROTEIN MAN1"/>
    <property type="match status" value="1"/>
</dbReference>
<dbReference type="AlphaFoldDB" id="A0ABD0LA16"/>
<dbReference type="InterPro" id="IPR011015">
    <property type="entry name" value="LEM/LEM-like_dom_sf"/>
</dbReference>
<accession>A0ABD0LA16</accession>
<evidence type="ECO:0000313" key="10">
    <source>
        <dbReference type="EMBL" id="KAK7496208.1"/>
    </source>
</evidence>
<comment type="caution">
    <text evidence="10">The sequence shown here is derived from an EMBL/GenBank/DDBJ whole genome shotgun (WGS) entry which is preliminary data.</text>
</comment>
<keyword evidence="5 8" id="KW-0472">Membrane</keyword>
<evidence type="ECO:0000256" key="7">
    <source>
        <dbReference type="SAM" id="MobiDB-lite"/>
    </source>
</evidence>
<comment type="subcellular location">
    <subcellularLocation>
        <location evidence="1">Nucleus inner membrane</location>
        <topology evidence="1">Multi-pass membrane protein</topology>
    </subcellularLocation>
</comment>
<evidence type="ECO:0000256" key="4">
    <source>
        <dbReference type="ARBA" id="ARBA00022989"/>
    </source>
</evidence>
<feature type="compositionally biased region" description="Polar residues" evidence="7">
    <location>
        <begin position="224"/>
        <end position="254"/>
    </location>
</feature>
<keyword evidence="11" id="KW-1185">Reference proteome</keyword>
<feature type="compositionally biased region" description="Polar residues" evidence="7">
    <location>
        <begin position="146"/>
        <end position="156"/>
    </location>
</feature>
<evidence type="ECO:0000256" key="2">
    <source>
        <dbReference type="ARBA" id="ARBA00022553"/>
    </source>
</evidence>
<evidence type="ECO:0000256" key="6">
    <source>
        <dbReference type="ARBA" id="ARBA00023242"/>
    </source>
</evidence>
<dbReference type="Proteomes" id="UP001519460">
    <property type="component" value="Unassembled WGS sequence"/>
</dbReference>
<dbReference type="InterPro" id="IPR018996">
    <property type="entry name" value="Man1/Src1-like_C"/>
</dbReference>
<dbReference type="Gene3D" id="1.10.720.40">
    <property type="match status" value="1"/>
</dbReference>
<feature type="domain" description="LEM" evidence="9">
    <location>
        <begin position="1"/>
        <end position="44"/>
    </location>
</feature>
<proteinExistence type="predicted"/>
<dbReference type="InterPro" id="IPR052277">
    <property type="entry name" value="INM_ESCRT-Associated"/>
</dbReference>
<feature type="region of interest" description="Disordered" evidence="7">
    <location>
        <begin position="36"/>
        <end position="275"/>
    </location>
</feature>
<protein>
    <recommendedName>
        <fullName evidence="9">LEM domain-containing protein</fullName>
    </recommendedName>
</protein>
<keyword evidence="6" id="KW-0539">Nucleus</keyword>
<evidence type="ECO:0000256" key="3">
    <source>
        <dbReference type="ARBA" id="ARBA00022692"/>
    </source>
</evidence>
<name>A0ABD0LA16_9CAEN</name>
<feature type="transmembrane region" description="Helical" evidence="8">
    <location>
        <begin position="464"/>
        <end position="487"/>
    </location>
</feature>
<feature type="transmembrane region" description="Helical" evidence="8">
    <location>
        <begin position="287"/>
        <end position="309"/>
    </location>
</feature>
<dbReference type="Pfam" id="PF09402">
    <property type="entry name" value="MSC"/>
    <property type="match status" value="1"/>
</dbReference>
<keyword evidence="3 8" id="KW-0812">Transmembrane</keyword>
<evidence type="ECO:0000256" key="1">
    <source>
        <dbReference type="ARBA" id="ARBA00004473"/>
    </source>
</evidence>